<feature type="region of interest" description="Disordered" evidence="1">
    <location>
        <begin position="77"/>
        <end position="100"/>
    </location>
</feature>
<feature type="compositionally biased region" description="Basic residues" evidence="1">
    <location>
        <begin position="1"/>
        <end position="12"/>
    </location>
</feature>
<dbReference type="Pfam" id="PF09420">
    <property type="entry name" value="Nop16"/>
    <property type="match status" value="1"/>
</dbReference>
<protein>
    <recommendedName>
        <fullName evidence="4">Nucleolar protein 16</fullName>
    </recommendedName>
</protein>
<feature type="region of interest" description="Disordered" evidence="1">
    <location>
        <begin position="157"/>
        <end position="178"/>
    </location>
</feature>
<evidence type="ECO:0008006" key="4">
    <source>
        <dbReference type="Google" id="ProtNLM"/>
    </source>
</evidence>
<dbReference type="InterPro" id="IPR019412">
    <property type="entry name" value="IML2/TPR_39"/>
</dbReference>
<organism evidence="2 3">
    <name type="scientific">Rhizoctonia solani</name>
    <dbReference type="NCBI Taxonomy" id="456999"/>
    <lineage>
        <taxon>Eukaryota</taxon>
        <taxon>Fungi</taxon>
        <taxon>Dikarya</taxon>
        <taxon>Basidiomycota</taxon>
        <taxon>Agaricomycotina</taxon>
        <taxon>Agaricomycetes</taxon>
        <taxon>Cantharellales</taxon>
        <taxon>Ceratobasidiaceae</taxon>
        <taxon>Rhizoctonia</taxon>
    </lineage>
</organism>
<dbReference type="AlphaFoldDB" id="A0A8H2X0N9"/>
<dbReference type="SUPFAM" id="SSF48452">
    <property type="entry name" value="TPR-like"/>
    <property type="match status" value="1"/>
</dbReference>
<name>A0A8H2X0N9_9AGAM</name>
<dbReference type="Pfam" id="PF10300">
    <property type="entry name" value="Iml2-TPR_39"/>
    <property type="match status" value="1"/>
</dbReference>
<dbReference type="InterPro" id="IPR019002">
    <property type="entry name" value="Ribosome_biogenesis_Nop16"/>
</dbReference>
<dbReference type="PANTHER" id="PTHR31859">
    <property type="entry name" value="TETRATRICOPEPTIDE REPEAT PROTEIN 39 FAMILY MEMBER"/>
    <property type="match status" value="1"/>
</dbReference>
<feature type="region of interest" description="Disordered" evidence="1">
    <location>
        <begin position="1"/>
        <end position="44"/>
    </location>
</feature>
<proteinExistence type="predicted"/>
<dbReference type="Gene3D" id="1.25.40.10">
    <property type="entry name" value="Tetratricopeptide repeat domain"/>
    <property type="match status" value="1"/>
</dbReference>
<comment type="caution">
    <text evidence="2">The sequence shown here is derived from an EMBL/GenBank/DDBJ whole genome shotgun (WGS) entry which is preliminary data.</text>
</comment>
<dbReference type="GO" id="GO:0005634">
    <property type="term" value="C:nucleus"/>
    <property type="evidence" value="ECO:0007669"/>
    <property type="project" value="TreeGrafter"/>
</dbReference>
<dbReference type="EMBL" id="CAJMWW010000067">
    <property type="protein sequence ID" value="CAE6413819.1"/>
    <property type="molecule type" value="Genomic_DNA"/>
</dbReference>
<evidence type="ECO:0000256" key="1">
    <source>
        <dbReference type="SAM" id="MobiDB-lite"/>
    </source>
</evidence>
<dbReference type="InterPro" id="IPR011990">
    <property type="entry name" value="TPR-like_helical_dom_sf"/>
</dbReference>
<reference evidence="2" key="1">
    <citation type="submission" date="2021-01" db="EMBL/GenBank/DDBJ databases">
        <authorList>
            <person name="Kaushik A."/>
        </authorList>
    </citation>
    <scope>NUCLEOTIDE SEQUENCE</scope>
    <source>
        <strain evidence="2">AG3-T5</strain>
    </source>
</reference>
<sequence>MANPRQRRKSRSGSHSAVKQSRRAKKNLRKHPAIKGPKALQDAWDKKKTVKQNYEAIGLVHSLNPVAQGGTEKTLIVPASEPEPSPAPTSAPSNPLPVGRGRIIRDENGVVIGVELPTETETPVVQQGKKEVWGEPMDDSDDEADKMISPEASNWVKIGKGTPKEESGPSGLGISQKKKGKEVVGALEKLSASGVKTQRHASMHEVVWLKELVAVHGTDIGAMAHDLKRNVWQKTPGEIKRAMASPEATLQDLTAASNGFKLLLNDDVDGAKKLFGEGDSAFHLLGLGVVDFLKAALGMEEDLMPGAVKSLTDAEAGSKAAAKAARLPKGSAPSRYPVGMEHEICQADATVLLGLTQALSESYMGYLQCMYSLNSAHGKFSKMYKQVFPHGLGSYGTPAQTPSVSRRTSTLNVAASMPASGIQTPGSGVSSAASSIVNGKSGASTPVIPVSKPSGGFLSRLTSKVTQSTPTLPVTPADNAATVPEGPIEELIVAGAAFGYGLFNLVFSLLPNKVKKVVGFLGYQSDRRLGLEALHVAAGVENDLVLMTYNGVILLLTGWQADEERIVRQYREMLISVEGKYPHGSLWILNRAKLERMTGHPNKAIEILREGLSPLRPMKFQQADALLMFELAWTLLADRQYEDAAQSFLKIIEMNTWSHATYTYIAAGCYLALAKDQPEFKVKARALLDSIPKLLDRKKIGGKDLPTEVFIQKKIDFYKRKHVRRAGPGTESDYIDSIFLSPAEELAIFWNTHSRITPTIAQAHIDILVALSPPVISAPNSSGGEQNPELDTVDELVVRDLLLGILYRVTGDYALSRKYLEAVPLRESEVEGKWTAQVAKFELAVLDLRQVAHEPNSARDKWQAAFKAAGTHLDQAAARSNANVDLSSRLDSRIMLLRDEIEAKSLALGLK</sequence>
<dbReference type="GO" id="GO:0005741">
    <property type="term" value="C:mitochondrial outer membrane"/>
    <property type="evidence" value="ECO:0007669"/>
    <property type="project" value="TreeGrafter"/>
</dbReference>
<accession>A0A8H2X0N9</accession>
<dbReference type="PANTHER" id="PTHR31859:SF1">
    <property type="entry name" value="TETRATRICOPEPTIDE REPEAT PROTEIN 39C"/>
    <property type="match status" value="1"/>
</dbReference>
<evidence type="ECO:0000313" key="2">
    <source>
        <dbReference type="EMBL" id="CAE6413819.1"/>
    </source>
</evidence>
<evidence type="ECO:0000313" key="3">
    <source>
        <dbReference type="Proteomes" id="UP000663841"/>
    </source>
</evidence>
<feature type="compositionally biased region" description="Basic residues" evidence="1">
    <location>
        <begin position="20"/>
        <end position="33"/>
    </location>
</feature>
<dbReference type="Proteomes" id="UP000663841">
    <property type="component" value="Unassembled WGS sequence"/>
</dbReference>
<dbReference type="GO" id="GO:0005829">
    <property type="term" value="C:cytosol"/>
    <property type="evidence" value="ECO:0007669"/>
    <property type="project" value="TreeGrafter"/>
</dbReference>
<gene>
    <name evidence="2" type="ORF">RDB_LOCUS26842</name>
</gene>